<dbReference type="InterPro" id="IPR008916">
    <property type="entry name" value="Retrov_capsid_C"/>
</dbReference>
<dbReference type="Proteomes" id="UP000694551">
    <property type="component" value="Unplaced"/>
</dbReference>
<name>A0A8D0FV98_STROC</name>
<feature type="region of interest" description="Disordered" evidence="1">
    <location>
        <begin position="142"/>
        <end position="181"/>
    </location>
</feature>
<dbReference type="Gene3D" id="1.10.1200.30">
    <property type="match status" value="1"/>
</dbReference>
<sequence>MGKSLLDCILTHWKDIAGRGSTESKKIMIKYCNQWWPLYRLEEEAKWPLNGTLDHHTLLQLMLFLRREGKWDEVSYTDIFFTLRNHPEWQRDCGLVPPQDPLVLALEKDYKGEMKGKLKRCCSSCSIGQRCTRVDKTRRVKEQSLEDLFKPPPQPPEQDGDSEEPSIPPDSPVSSRMRGKAPEALQAPLREAVGPQGGTMLVKVPFSTSDMETWEKKTKNYRNDPESMTRRFQFIIKHHNPDWEDMQLLLDHLTETEKQLVLKTAQNLAEDHYRATGGDYKEFLPLLNPKWDPNRSAHVEKLQGYREWIARGMERAIPKTINWSALYEIKQGSSESPSEFLDRLRDTMRRNTPLDPSSEVGIQHLVSLFLGQATGDIRKKLQKLPPPGGRDLETLLEEACRVFRNKEEDYRKGRRNLNIIN</sequence>
<dbReference type="GO" id="GO:0019068">
    <property type="term" value="P:virion assembly"/>
    <property type="evidence" value="ECO:0007669"/>
    <property type="project" value="InterPro"/>
</dbReference>
<dbReference type="PANTHER" id="PTHR33166">
    <property type="entry name" value="GAG_P30 DOMAIN-CONTAINING PROTEIN"/>
    <property type="match status" value="1"/>
</dbReference>
<dbReference type="SUPFAM" id="SSF47836">
    <property type="entry name" value="Retroviral matrix proteins"/>
    <property type="match status" value="1"/>
</dbReference>
<reference evidence="3" key="2">
    <citation type="submission" date="2025-09" db="UniProtKB">
        <authorList>
            <consortium name="Ensembl"/>
        </authorList>
    </citation>
    <scope>IDENTIFICATION</scope>
</reference>
<evidence type="ECO:0000313" key="3">
    <source>
        <dbReference type="Ensembl" id="ENSSOCP00000019563.1"/>
    </source>
</evidence>
<dbReference type="Gene3D" id="1.10.150.180">
    <property type="entry name" value="Gamma-retroviral matrix domain"/>
    <property type="match status" value="1"/>
</dbReference>
<dbReference type="Pfam" id="PF02093">
    <property type="entry name" value="Gag_p30"/>
    <property type="match status" value="1"/>
</dbReference>
<feature type="domain" description="Core shell protein Gag P30" evidence="2">
    <location>
        <begin position="209"/>
        <end position="404"/>
    </location>
</feature>
<dbReference type="AlphaFoldDB" id="A0A8D0FV98"/>
<dbReference type="Ensembl" id="ENSSOCT00000020059.1">
    <property type="protein sequence ID" value="ENSSOCP00000019563.1"/>
    <property type="gene ID" value="ENSSOCG00000014644.1"/>
</dbReference>
<accession>A0A8D0FV98</accession>
<evidence type="ECO:0000256" key="1">
    <source>
        <dbReference type="SAM" id="MobiDB-lite"/>
    </source>
</evidence>
<protein>
    <recommendedName>
        <fullName evidence="2">Core shell protein Gag P30 domain-containing protein</fullName>
    </recommendedName>
</protein>
<proteinExistence type="predicted"/>
<dbReference type="InterPro" id="IPR003036">
    <property type="entry name" value="Gag_P30"/>
</dbReference>
<dbReference type="InterPro" id="IPR010999">
    <property type="entry name" value="Retrovr_matrix"/>
</dbReference>
<evidence type="ECO:0000259" key="2">
    <source>
        <dbReference type="Pfam" id="PF02093"/>
    </source>
</evidence>
<dbReference type="InterPro" id="IPR008919">
    <property type="entry name" value="Retrov_capsid_N"/>
</dbReference>
<dbReference type="InterPro" id="IPR050462">
    <property type="entry name" value="Retroviral_Gag-Pol_poly"/>
</dbReference>
<organism evidence="3 4">
    <name type="scientific">Strix occidentalis caurina</name>
    <name type="common">northern spotted owl</name>
    <dbReference type="NCBI Taxonomy" id="311401"/>
    <lineage>
        <taxon>Eukaryota</taxon>
        <taxon>Metazoa</taxon>
        <taxon>Chordata</taxon>
        <taxon>Craniata</taxon>
        <taxon>Vertebrata</taxon>
        <taxon>Euteleostomi</taxon>
        <taxon>Archelosauria</taxon>
        <taxon>Archosauria</taxon>
        <taxon>Dinosauria</taxon>
        <taxon>Saurischia</taxon>
        <taxon>Theropoda</taxon>
        <taxon>Coelurosauria</taxon>
        <taxon>Aves</taxon>
        <taxon>Neognathae</taxon>
        <taxon>Neoaves</taxon>
        <taxon>Telluraves</taxon>
        <taxon>Strigiformes</taxon>
        <taxon>Strigidae</taxon>
        <taxon>Strix</taxon>
    </lineage>
</organism>
<reference evidence="3" key="1">
    <citation type="submission" date="2025-08" db="UniProtKB">
        <authorList>
            <consortium name="Ensembl"/>
        </authorList>
    </citation>
    <scope>IDENTIFICATION</scope>
</reference>
<keyword evidence="4" id="KW-1185">Reference proteome</keyword>
<evidence type="ECO:0000313" key="4">
    <source>
        <dbReference type="Proteomes" id="UP000694551"/>
    </source>
</evidence>
<dbReference type="SUPFAM" id="SSF47943">
    <property type="entry name" value="Retrovirus capsid protein, N-terminal core domain"/>
    <property type="match status" value="1"/>
</dbReference>
<dbReference type="InterPro" id="IPR036946">
    <property type="entry name" value="G_retro_matrix_sf"/>
</dbReference>
<dbReference type="SUPFAM" id="SSF47353">
    <property type="entry name" value="Retrovirus capsid dimerization domain-like"/>
    <property type="match status" value="1"/>
</dbReference>
<dbReference type="Gene3D" id="1.10.375.10">
    <property type="entry name" value="Human Immunodeficiency Virus Type 1 Capsid Protein"/>
    <property type="match status" value="1"/>
</dbReference>